<feature type="region of interest" description="Disordered" evidence="1">
    <location>
        <begin position="1"/>
        <end position="41"/>
    </location>
</feature>
<dbReference type="AlphaFoldDB" id="A0AB73GW19"/>
<proteinExistence type="predicted"/>
<gene>
    <name evidence="2" type="ORF">FHR65_001865</name>
</gene>
<dbReference type="Proteomes" id="UP000528595">
    <property type="component" value="Unassembled WGS sequence"/>
</dbReference>
<comment type="caution">
    <text evidence="2">The sequence shown here is derived from an EMBL/GenBank/DDBJ whole genome shotgun (WGS) entry which is preliminary data.</text>
</comment>
<protein>
    <submittedName>
        <fullName evidence="2">Uncharacterized protein</fullName>
    </submittedName>
</protein>
<organism evidence="2">
    <name type="scientific">Xanthomonas arboricola</name>
    <dbReference type="NCBI Taxonomy" id="56448"/>
    <lineage>
        <taxon>Bacteria</taxon>
        <taxon>Pseudomonadati</taxon>
        <taxon>Pseudomonadota</taxon>
        <taxon>Gammaproteobacteria</taxon>
        <taxon>Lysobacterales</taxon>
        <taxon>Lysobacteraceae</taxon>
        <taxon>Xanthomonas</taxon>
    </lineage>
</organism>
<evidence type="ECO:0000256" key="1">
    <source>
        <dbReference type="SAM" id="MobiDB-lite"/>
    </source>
</evidence>
<evidence type="ECO:0000313" key="2">
    <source>
        <dbReference type="EMBL" id="MBB5670310.1"/>
    </source>
</evidence>
<feature type="compositionally biased region" description="Polar residues" evidence="1">
    <location>
        <begin position="20"/>
        <end position="30"/>
    </location>
</feature>
<dbReference type="EMBL" id="JACIIQ010000006">
    <property type="protein sequence ID" value="MBB5670310.1"/>
    <property type="molecule type" value="Genomic_DNA"/>
</dbReference>
<accession>A0AB73GW19</accession>
<dbReference type="RefSeq" id="WP_260293974.1">
    <property type="nucleotide sequence ID" value="NZ_JACICJ010000001.1"/>
</dbReference>
<reference evidence="2" key="1">
    <citation type="submission" date="2020-08" db="EMBL/GenBank/DDBJ databases">
        <title>Studying the diversity of plant-associated saprophytic bacteria and their role in host health and plant-pathogen interactions.</title>
        <authorList>
            <person name="Potnis N."/>
        </authorList>
    </citation>
    <scope>NUCLEOTIDE SEQUENCE</scope>
    <source>
        <strain evidence="2">F21</strain>
    </source>
</reference>
<sequence length="41" mass="4640">MTGFGIGDWGLAKTNKQQHDNNQTRGTRNYESPIPNPDSRH</sequence>
<name>A0AB73GW19_9XANT</name>